<organism evidence="2 3">
    <name type="scientific">Lacticaseibacillus pabuli</name>
    <dbReference type="NCBI Taxonomy" id="3025672"/>
    <lineage>
        <taxon>Bacteria</taxon>
        <taxon>Bacillati</taxon>
        <taxon>Bacillota</taxon>
        <taxon>Bacilli</taxon>
        <taxon>Lactobacillales</taxon>
        <taxon>Lactobacillaceae</taxon>
        <taxon>Lacticaseibacillus</taxon>
    </lineage>
</organism>
<evidence type="ECO:0000259" key="1">
    <source>
        <dbReference type="Pfam" id="PF00881"/>
    </source>
</evidence>
<dbReference type="InterPro" id="IPR000415">
    <property type="entry name" value="Nitroreductase-like"/>
</dbReference>
<gene>
    <name evidence="2" type="ORF">PQ472_11330</name>
</gene>
<dbReference type="CDD" id="cd02140">
    <property type="entry name" value="Frm2-like"/>
    <property type="match status" value="1"/>
</dbReference>
<dbReference type="SUPFAM" id="SSF55469">
    <property type="entry name" value="FMN-dependent nitroreductase-like"/>
    <property type="match status" value="1"/>
</dbReference>
<dbReference type="PANTHER" id="PTHR43035:SF1">
    <property type="entry name" value="FATTY ACID REPRESSION MUTANT PROTEIN 2-RELATED"/>
    <property type="match status" value="1"/>
</dbReference>
<dbReference type="PANTHER" id="PTHR43035">
    <property type="entry name" value="FATTY ACID REPRESSION MUTANT PROTEIN 2-RELATED"/>
    <property type="match status" value="1"/>
</dbReference>
<name>A0ABY7WQL1_9LACO</name>
<dbReference type="Pfam" id="PF00881">
    <property type="entry name" value="Nitroreductase"/>
    <property type="match status" value="1"/>
</dbReference>
<feature type="domain" description="Nitroreductase" evidence="1">
    <location>
        <begin position="9"/>
        <end position="178"/>
    </location>
</feature>
<accession>A0ABY7WQL1</accession>
<dbReference type="InterPro" id="IPR033877">
    <property type="entry name" value="Frm2/Hbn1"/>
</dbReference>
<protein>
    <submittedName>
        <fullName evidence="2">Nitroreductase family protein</fullName>
    </submittedName>
</protein>
<proteinExistence type="predicted"/>
<dbReference type="InterPro" id="IPR029479">
    <property type="entry name" value="Nitroreductase"/>
</dbReference>
<evidence type="ECO:0000313" key="3">
    <source>
        <dbReference type="Proteomes" id="UP001220377"/>
    </source>
</evidence>
<dbReference type="RefSeq" id="WP_274259949.1">
    <property type="nucleotide sequence ID" value="NZ_CP117884.1"/>
</dbReference>
<sequence length="201" mass="22969">MNNDVLNNLKQRRSIYALGKNVKQSDQEIVELIESIIENSPSSFNSQSTRAIILFGDKHDQLWDIVAKRLKSEVPTEAAYQKTLEKINSFKAAYGTVMMFTDMDVIKNLEDNFPLYKDNFYDWSEQAIGNASLAFWTALATNNIGMNMQHYNPIIDDEVRAAFDVPANWRLRAQMPFGSIEAPAGDKDFMDRADRFRVLGD</sequence>
<dbReference type="EMBL" id="CP117884">
    <property type="protein sequence ID" value="WDF82469.1"/>
    <property type="molecule type" value="Genomic_DNA"/>
</dbReference>
<keyword evidence="3" id="KW-1185">Reference proteome</keyword>
<reference evidence="2 3" key="1">
    <citation type="submission" date="2023-02" db="EMBL/GenBank/DDBJ databases">
        <title>Genome sequence of Lacticaseibacillus sp. KACC 23028.</title>
        <authorList>
            <person name="Kim S."/>
            <person name="Heo J."/>
            <person name="Kwon S.-W."/>
        </authorList>
    </citation>
    <scope>NUCLEOTIDE SEQUENCE [LARGE SCALE GENOMIC DNA]</scope>
    <source>
        <strain evidence="2 3">KACC 23028</strain>
    </source>
</reference>
<dbReference type="Gene3D" id="3.40.109.10">
    <property type="entry name" value="NADH Oxidase"/>
    <property type="match status" value="1"/>
</dbReference>
<evidence type="ECO:0000313" key="2">
    <source>
        <dbReference type="EMBL" id="WDF82469.1"/>
    </source>
</evidence>
<dbReference type="Proteomes" id="UP001220377">
    <property type="component" value="Chromosome"/>
</dbReference>